<reference evidence="1 3" key="1">
    <citation type="submission" date="2017-02" db="EMBL/GenBank/DDBJ databases">
        <title>Draft genome sequence of Moraxella caviae CCUG 355 type strain.</title>
        <authorList>
            <person name="Engstrom-Jakobsson H."/>
            <person name="Salva-Serra F."/>
            <person name="Thorell K."/>
            <person name="Gonzales-Siles L."/>
            <person name="Karlsson R."/>
            <person name="Boulund F."/>
            <person name="Engstrand L."/>
            <person name="Moore E."/>
        </authorList>
    </citation>
    <scope>NUCLEOTIDE SEQUENCE [LARGE SCALE GENOMIC DNA]</scope>
    <source>
        <strain evidence="1 3">CCUG 355</strain>
    </source>
</reference>
<keyword evidence="3" id="KW-1185">Reference proteome</keyword>
<evidence type="ECO:0000313" key="4">
    <source>
        <dbReference type="Proteomes" id="UP000255279"/>
    </source>
</evidence>
<dbReference type="STRING" id="34060.B0181_06360"/>
<dbReference type="EMBL" id="MUXU01000038">
    <property type="protein sequence ID" value="OOR89591.1"/>
    <property type="molecule type" value="Genomic_DNA"/>
</dbReference>
<dbReference type="OrthoDB" id="8242500at2"/>
<accession>A0A1T0A2R7</accession>
<dbReference type="EMBL" id="UGQE01000001">
    <property type="protein sequence ID" value="STZ10274.1"/>
    <property type="molecule type" value="Genomic_DNA"/>
</dbReference>
<dbReference type="Proteomes" id="UP000190435">
    <property type="component" value="Unassembled WGS sequence"/>
</dbReference>
<dbReference type="RefSeq" id="WP_078276671.1">
    <property type="nucleotide sequence ID" value="NZ_CAACXO010000025.1"/>
</dbReference>
<dbReference type="AlphaFoldDB" id="A0A1T0A2R7"/>
<evidence type="ECO:0000313" key="1">
    <source>
        <dbReference type="EMBL" id="OOR89591.1"/>
    </source>
</evidence>
<reference evidence="2 4" key="2">
    <citation type="submission" date="2018-06" db="EMBL/GenBank/DDBJ databases">
        <authorList>
            <consortium name="Pathogen Informatics"/>
            <person name="Doyle S."/>
        </authorList>
    </citation>
    <scope>NUCLEOTIDE SEQUENCE [LARGE SCALE GENOMIC DNA]</scope>
    <source>
        <strain evidence="2 4">NCTC10293</strain>
    </source>
</reference>
<evidence type="ECO:0000313" key="3">
    <source>
        <dbReference type="Proteomes" id="UP000190435"/>
    </source>
</evidence>
<protein>
    <submittedName>
        <fullName evidence="1">Uncharacterized protein</fullName>
    </submittedName>
</protein>
<organism evidence="1 3">
    <name type="scientific">Moraxella caviae</name>
    <dbReference type="NCBI Taxonomy" id="34060"/>
    <lineage>
        <taxon>Bacteria</taxon>
        <taxon>Pseudomonadati</taxon>
        <taxon>Pseudomonadota</taxon>
        <taxon>Gammaproteobacteria</taxon>
        <taxon>Moraxellales</taxon>
        <taxon>Moraxellaceae</taxon>
        <taxon>Moraxella</taxon>
    </lineage>
</organism>
<name>A0A1T0A2R7_9GAMM</name>
<evidence type="ECO:0000313" key="2">
    <source>
        <dbReference type="EMBL" id="STZ10274.1"/>
    </source>
</evidence>
<sequence length="70" mass="8147">MNKEFAIETQQHALKSVEHLTMILRSPHFQSCSPELQEKLKRNIGELIGETQMGVLEEIYSFFPELDDLK</sequence>
<gene>
    <name evidence="1" type="ORF">B0181_06360</name>
    <name evidence="2" type="ORF">NCTC10293_00604</name>
</gene>
<dbReference type="Proteomes" id="UP000255279">
    <property type="component" value="Unassembled WGS sequence"/>
</dbReference>
<proteinExistence type="predicted"/>